<reference evidence="5 6" key="1">
    <citation type="submission" date="2023-02" db="EMBL/GenBank/DDBJ databases">
        <title>Entomopathogenic bacteria.</title>
        <authorList>
            <person name="Machado R.A."/>
        </authorList>
    </citation>
    <scope>NUCLEOTIDE SEQUENCE [LARGE SCALE GENOMIC DNA]</scope>
    <source>
        <strain evidence="5 6">XENO-10</strain>
    </source>
</reference>
<accession>A0ABT5LF01</accession>
<name>A0ABT5LF01_9GAMM</name>
<sequence>MNIRESVIENHLVKEIKKAGGIAYKFVSPGRRSVPDRICILPGGRVIFVECKAPGEKPRPEQLREHERLRALGCSVVVLDSKNMEAII</sequence>
<evidence type="ECO:0000313" key="6">
    <source>
        <dbReference type="Proteomes" id="UP001217178"/>
    </source>
</evidence>
<comment type="caution">
    <text evidence="5">The sequence shown here is derived from an EMBL/GenBank/DDBJ whole genome shotgun (WGS) entry which is preliminary data.</text>
</comment>
<keyword evidence="6" id="KW-1185">Reference proteome</keyword>
<keyword evidence="2" id="KW-0540">Nuclease</keyword>
<organism evidence="5 6">
    <name type="scientific">Xenorhabdus yunnanensis</name>
    <dbReference type="NCBI Taxonomy" id="3025878"/>
    <lineage>
        <taxon>Bacteria</taxon>
        <taxon>Pseudomonadati</taxon>
        <taxon>Pseudomonadota</taxon>
        <taxon>Gammaproteobacteria</taxon>
        <taxon>Enterobacterales</taxon>
        <taxon>Morganellaceae</taxon>
        <taxon>Xenorhabdus</taxon>
    </lineage>
</organism>
<comment type="cofactor">
    <cofactor evidence="1">
        <name>Mg(2+)</name>
        <dbReference type="ChEBI" id="CHEBI:18420"/>
    </cofactor>
</comment>
<dbReference type="EMBL" id="JAQRFI010000020">
    <property type="protein sequence ID" value="MDC9589686.1"/>
    <property type="molecule type" value="Genomic_DNA"/>
</dbReference>
<evidence type="ECO:0000256" key="2">
    <source>
        <dbReference type="ARBA" id="ARBA00022722"/>
    </source>
</evidence>
<dbReference type="InterPro" id="IPR011856">
    <property type="entry name" value="tRNA_endonuc-like_dom_sf"/>
</dbReference>
<evidence type="ECO:0000259" key="4">
    <source>
        <dbReference type="SMART" id="SM00990"/>
    </source>
</evidence>
<protein>
    <submittedName>
        <fullName evidence="5">VRR-NUC domain-containing protein</fullName>
    </submittedName>
</protein>
<evidence type="ECO:0000313" key="5">
    <source>
        <dbReference type="EMBL" id="MDC9589686.1"/>
    </source>
</evidence>
<dbReference type="SMART" id="SM00990">
    <property type="entry name" value="VRR_NUC"/>
    <property type="match status" value="1"/>
</dbReference>
<dbReference type="InterPro" id="IPR014883">
    <property type="entry name" value="VRR_NUC"/>
</dbReference>
<dbReference type="Gene3D" id="3.40.1350.10">
    <property type="match status" value="1"/>
</dbReference>
<proteinExistence type="predicted"/>
<keyword evidence="3" id="KW-0378">Hydrolase</keyword>
<dbReference type="Proteomes" id="UP001217178">
    <property type="component" value="Unassembled WGS sequence"/>
</dbReference>
<evidence type="ECO:0000256" key="1">
    <source>
        <dbReference type="ARBA" id="ARBA00001946"/>
    </source>
</evidence>
<dbReference type="RefSeq" id="WP_273555004.1">
    <property type="nucleotide sequence ID" value="NZ_JAQRFI010000020.1"/>
</dbReference>
<gene>
    <name evidence="5" type="ORF">PSI23_10350</name>
</gene>
<feature type="domain" description="VRR-NUC" evidence="4">
    <location>
        <begin position="3"/>
        <end position="83"/>
    </location>
</feature>
<evidence type="ECO:0000256" key="3">
    <source>
        <dbReference type="ARBA" id="ARBA00022801"/>
    </source>
</evidence>